<name>Q3M6L3_TRIV2</name>
<accession>Q3M6L3</accession>
<gene>
    <name evidence="1" type="ordered locus">Ava_3768</name>
</gene>
<reference evidence="2" key="1">
    <citation type="journal article" date="2014" name="Stand. Genomic Sci.">
        <title>Complete genome sequence of Anabaena variabilis ATCC 29413.</title>
        <authorList>
            <person name="Thiel T."/>
            <person name="Pratte B.S."/>
            <person name="Zhong J."/>
            <person name="Goodwin L."/>
            <person name="Copeland A."/>
            <person name="Lucas S."/>
            <person name="Han C."/>
            <person name="Pitluck S."/>
            <person name="Land M.L."/>
            <person name="Kyrpides N.C."/>
            <person name="Woyke T."/>
        </authorList>
    </citation>
    <scope>NUCLEOTIDE SEQUENCE [LARGE SCALE GENOMIC DNA]</scope>
    <source>
        <strain evidence="2">ATCC 29413 / PCC 7937</strain>
    </source>
</reference>
<dbReference type="eggNOG" id="ENOG5030NTP">
    <property type="taxonomic scope" value="Bacteria"/>
</dbReference>
<dbReference type="AlphaFoldDB" id="Q3M6L3"/>
<dbReference type="EMBL" id="CP000117">
    <property type="protein sequence ID" value="ABA23373.1"/>
    <property type="molecule type" value="Genomic_DNA"/>
</dbReference>
<sequence>MLFSLTPDFNSRQYYLVTLQKYHKFHGLLQRSHFPECGSPRKFFLVLAFLLA</sequence>
<evidence type="ECO:0000313" key="2">
    <source>
        <dbReference type="Proteomes" id="UP000002533"/>
    </source>
</evidence>
<organism evidence="1 2">
    <name type="scientific">Trichormus variabilis (strain ATCC 29413 / PCC 7937)</name>
    <name type="common">Anabaena variabilis</name>
    <dbReference type="NCBI Taxonomy" id="240292"/>
    <lineage>
        <taxon>Bacteria</taxon>
        <taxon>Bacillati</taxon>
        <taxon>Cyanobacteriota</taxon>
        <taxon>Cyanophyceae</taxon>
        <taxon>Nostocales</taxon>
        <taxon>Nostocaceae</taxon>
        <taxon>Trichormus</taxon>
    </lineage>
</organism>
<dbReference type="KEGG" id="ava:Ava_3768"/>
<proteinExistence type="predicted"/>
<protein>
    <submittedName>
        <fullName evidence="1">Uncharacterized protein</fullName>
    </submittedName>
</protein>
<dbReference type="Proteomes" id="UP000002533">
    <property type="component" value="Chromosome"/>
</dbReference>
<evidence type="ECO:0000313" key="1">
    <source>
        <dbReference type="EMBL" id="ABA23373.1"/>
    </source>
</evidence>
<dbReference type="HOGENOM" id="CLU_3076178_0_0_3"/>